<dbReference type="CDD" id="cd02440">
    <property type="entry name" value="AdoMet_MTases"/>
    <property type="match status" value="1"/>
</dbReference>
<dbReference type="AlphaFoldDB" id="A0A1F7UKD7"/>
<sequence length="308" mass="35442">MEEAVASRPNELACPSGKSGHTGRFAFTKDRWSLYRCGTCKHLWIHPIPTEAELIAFYDKGYFQGDTSKHGYVNYDRDKQSVATDFTYFLERIEARKPSKGWLLDVGAATGFFMRMTEERGWKASGVELSEHAATVMRARGLDVAQGTLEANAERFRGVDAITLWDVVEHLRDPFEFFRVIRRIMSSDGLIMFATPQSDSWFARITGRWWTLLAPPQHIHYFSLQSMKACLADSGFEFVSVEWRGKDFTIAYVIHFIMGWLGFEWKWLKRLTERPLLQRLSVRINPRDMMIVTARPVPSTDPAPASRL</sequence>
<dbReference type="InterPro" id="IPR029063">
    <property type="entry name" value="SAM-dependent_MTases_sf"/>
</dbReference>
<dbReference type="SUPFAM" id="SSF53335">
    <property type="entry name" value="S-adenosyl-L-methionine-dependent methyltransferases"/>
    <property type="match status" value="1"/>
</dbReference>
<organism evidence="1 2">
    <name type="scientific">Candidatus Uhrbacteria bacterium RIFCSPHIGHO2_12_FULL_60_25</name>
    <dbReference type="NCBI Taxonomy" id="1802399"/>
    <lineage>
        <taxon>Bacteria</taxon>
        <taxon>Candidatus Uhriibacteriota</taxon>
    </lineage>
</organism>
<protein>
    <recommendedName>
        <fullName evidence="3">Class I SAM-dependent methyltransferase</fullName>
    </recommendedName>
</protein>
<reference evidence="1 2" key="1">
    <citation type="journal article" date="2016" name="Nat. Commun.">
        <title>Thousands of microbial genomes shed light on interconnected biogeochemical processes in an aquifer system.</title>
        <authorList>
            <person name="Anantharaman K."/>
            <person name="Brown C.T."/>
            <person name="Hug L.A."/>
            <person name="Sharon I."/>
            <person name="Castelle C.J."/>
            <person name="Probst A.J."/>
            <person name="Thomas B.C."/>
            <person name="Singh A."/>
            <person name="Wilkins M.J."/>
            <person name="Karaoz U."/>
            <person name="Brodie E.L."/>
            <person name="Williams K.H."/>
            <person name="Hubbard S.S."/>
            <person name="Banfield J.F."/>
        </authorList>
    </citation>
    <scope>NUCLEOTIDE SEQUENCE [LARGE SCALE GENOMIC DNA]</scope>
</reference>
<name>A0A1F7UKD7_9BACT</name>
<comment type="caution">
    <text evidence="1">The sequence shown here is derived from an EMBL/GenBank/DDBJ whole genome shotgun (WGS) entry which is preliminary data.</text>
</comment>
<dbReference type="Proteomes" id="UP000176603">
    <property type="component" value="Unassembled WGS sequence"/>
</dbReference>
<dbReference type="EMBL" id="MGEH01000024">
    <property type="protein sequence ID" value="OGL78751.1"/>
    <property type="molecule type" value="Genomic_DNA"/>
</dbReference>
<evidence type="ECO:0000313" key="2">
    <source>
        <dbReference type="Proteomes" id="UP000176603"/>
    </source>
</evidence>
<proteinExistence type="predicted"/>
<dbReference type="STRING" id="1802399.A3E39_01150"/>
<dbReference type="PANTHER" id="PTHR43861:SF6">
    <property type="entry name" value="METHYLTRANSFERASE TYPE 11"/>
    <property type="match status" value="1"/>
</dbReference>
<dbReference type="Pfam" id="PF13489">
    <property type="entry name" value="Methyltransf_23"/>
    <property type="match status" value="1"/>
</dbReference>
<dbReference type="PANTHER" id="PTHR43861">
    <property type="entry name" value="TRANS-ACONITATE 2-METHYLTRANSFERASE-RELATED"/>
    <property type="match status" value="1"/>
</dbReference>
<evidence type="ECO:0008006" key="3">
    <source>
        <dbReference type="Google" id="ProtNLM"/>
    </source>
</evidence>
<evidence type="ECO:0000313" key="1">
    <source>
        <dbReference type="EMBL" id="OGL78751.1"/>
    </source>
</evidence>
<accession>A0A1F7UKD7</accession>
<gene>
    <name evidence="1" type="ORF">A3E39_01150</name>
</gene>
<dbReference type="Gene3D" id="3.40.50.150">
    <property type="entry name" value="Vaccinia Virus protein VP39"/>
    <property type="match status" value="1"/>
</dbReference>